<dbReference type="InterPro" id="IPR015422">
    <property type="entry name" value="PyrdxlP-dep_Trfase_small"/>
</dbReference>
<dbReference type="InterPro" id="IPR004723">
    <property type="entry name" value="AONS_Archaea/Proteobacteria"/>
</dbReference>
<evidence type="ECO:0000256" key="6">
    <source>
        <dbReference type="ARBA" id="ARBA00022756"/>
    </source>
</evidence>
<dbReference type="Pfam" id="PF00155">
    <property type="entry name" value="Aminotran_1_2"/>
    <property type="match status" value="1"/>
</dbReference>
<dbReference type="GO" id="GO:0030170">
    <property type="term" value="F:pyridoxal phosphate binding"/>
    <property type="evidence" value="ECO:0007669"/>
    <property type="project" value="UniProtKB-UniRule"/>
</dbReference>
<dbReference type="AlphaFoldDB" id="A0A1Y0I956"/>
<dbReference type="EC" id="2.3.1.47" evidence="9"/>
<dbReference type="Gene3D" id="3.90.1150.10">
    <property type="entry name" value="Aspartate Aminotransferase, domain 1"/>
    <property type="match status" value="1"/>
</dbReference>
<feature type="binding site" evidence="9">
    <location>
        <position position="179"/>
    </location>
    <ligand>
        <name>pyridoxal 5'-phosphate</name>
        <dbReference type="ChEBI" id="CHEBI:597326"/>
    </ligand>
</feature>
<feature type="binding site" evidence="9">
    <location>
        <begin position="107"/>
        <end position="108"/>
    </location>
    <ligand>
        <name>pyridoxal 5'-phosphate</name>
        <dbReference type="ChEBI" id="CHEBI:597326"/>
    </ligand>
</feature>
<feature type="binding site" evidence="9">
    <location>
        <position position="207"/>
    </location>
    <ligand>
        <name>pyridoxal 5'-phosphate</name>
        <dbReference type="ChEBI" id="CHEBI:597326"/>
    </ligand>
</feature>
<dbReference type="PANTHER" id="PTHR13693">
    <property type="entry name" value="CLASS II AMINOTRANSFERASE/8-AMINO-7-OXONONANOATE SYNTHASE"/>
    <property type="match status" value="1"/>
</dbReference>
<accession>A0A1Y0I956</accession>
<dbReference type="UniPathway" id="UPA00078"/>
<comment type="catalytic activity">
    <reaction evidence="8 9">
        <text>6-carboxyhexanoyl-[ACP] + L-alanine + H(+) = (8S)-8-amino-7-oxononanoate + holo-[ACP] + CO2</text>
        <dbReference type="Rhea" id="RHEA:42288"/>
        <dbReference type="Rhea" id="RHEA-COMP:9685"/>
        <dbReference type="Rhea" id="RHEA-COMP:9955"/>
        <dbReference type="ChEBI" id="CHEBI:15378"/>
        <dbReference type="ChEBI" id="CHEBI:16526"/>
        <dbReference type="ChEBI" id="CHEBI:57972"/>
        <dbReference type="ChEBI" id="CHEBI:64479"/>
        <dbReference type="ChEBI" id="CHEBI:78846"/>
        <dbReference type="ChEBI" id="CHEBI:149468"/>
        <dbReference type="EC" id="2.3.1.47"/>
    </reaction>
</comment>
<dbReference type="GO" id="GO:0008710">
    <property type="term" value="F:8-amino-7-oxononanoate synthase activity"/>
    <property type="evidence" value="ECO:0007669"/>
    <property type="project" value="UniProtKB-UniRule"/>
</dbReference>
<evidence type="ECO:0000259" key="11">
    <source>
        <dbReference type="Pfam" id="PF00155"/>
    </source>
</evidence>
<dbReference type="PANTHER" id="PTHR13693:SF100">
    <property type="entry name" value="8-AMINO-7-OXONONANOATE SYNTHASE"/>
    <property type="match status" value="1"/>
</dbReference>
<protein>
    <recommendedName>
        <fullName evidence="9">8-amino-7-oxononanoate synthase</fullName>
        <shortName evidence="9">AONS</shortName>
        <ecNumber evidence="9">2.3.1.47</ecNumber>
    </recommendedName>
    <alternativeName>
        <fullName evidence="9">7-keto-8-amino-pelargonic acid synthase</fullName>
        <shortName evidence="9">7-KAP synthase</shortName>
        <shortName evidence="9">KAPA synthase</shortName>
    </alternativeName>
    <alternativeName>
        <fullName evidence="9">8-amino-7-ketopelargonate synthase</fullName>
    </alternativeName>
</protein>
<evidence type="ECO:0000313" key="12">
    <source>
        <dbReference type="EMBL" id="ARU55923.1"/>
    </source>
</evidence>
<organism evidence="12 13">
    <name type="scientific">Oleiphilus messinensis</name>
    <dbReference type="NCBI Taxonomy" id="141451"/>
    <lineage>
        <taxon>Bacteria</taxon>
        <taxon>Pseudomonadati</taxon>
        <taxon>Pseudomonadota</taxon>
        <taxon>Gammaproteobacteria</taxon>
        <taxon>Oceanospirillales</taxon>
        <taxon>Oleiphilaceae</taxon>
        <taxon>Oleiphilus</taxon>
    </lineage>
</organism>
<evidence type="ECO:0000256" key="5">
    <source>
        <dbReference type="ARBA" id="ARBA00022679"/>
    </source>
</evidence>
<keyword evidence="7 9" id="KW-0663">Pyridoxal phosphate</keyword>
<comment type="similarity">
    <text evidence="3 9">Belongs to the class-II pyridoxal-phosphate-dependent aminotransferase family. BioF subfamily.</text>
</comment>
<comment type="subunit">
    <text evidence="4 9">Homodimer.</text>
</comment>
<evidence type="ECO:0000256" key="2">
    <source>
        <dbReference type="ARBA" id="ARBA00004746"/>
    </source>
</evidence>
<keyword evidence="5 9" id="KW-0808">Transferase</keyword>
<dbReference type="InterPro" id="IPR022834">
    <property type="entry name" value="AONS_Proteobacteria"/>
</dbReference>
<evidence type="ECO:0000256" key="8">
    <source>
        <dbReference type="ARBA" id="ARBA00047715"/>
    </source>
</evidence>
<comment type="function">
    <text evidence="9">Catalyzes the decarboxylative condensation of pimeloyl-[acyl-carrier protein] and L-alanine to produce 8-amino-7-oxononanoate (AON), [acyl-carrier protein], and carbon dioxide.</text>
</comment>
<evidence type="ECO:0000256" key="9">
    <source>
        <dbReference type="HAMAP-Rule" id="MF_01693"/>
    </source>
</evidence>
<keyword evidence="13" id="KW-1185">Reference proteome</keyword>
<dbReference type="GO" id="GO:0009102">
    <property type="term" value="P:biotin biosynthetic process"/>
    <property type="evidence" value="ECO:0007669"/>
    <property type="project" value="UniProtKB-UniRule"/>
</dbReference>
<keyword evidence="6 9" id="KW-0093">Biotin biosynthesis</keyword>
<feature type="binding site" evidence="9">
    <location>
        <position position="20"/>
    </location>
    <ligand>
        <name>substrate</name>
    </ligand>
</feature>
<feature type="binding site" evidence="9">
    <location>
        <position position="236"/>
    </location>
    <ligand>
        <name>pyridoxal 5'-phosphate</name>
        <dbReference type="ChEBI" id="CHEBI:597326"/>
    </ligand>
</feature>
<feature type="modified residue" description="N6-(pyridoxal phosphate)lysine" evidence="9 10">
    <location>
        <position position="239"/>
    </location>
</feature>
<proteinExistence type="inferred from homology"/>
<dbReference type="EMBL" id="CP021425">
    <property type="protein sequence ID" value="ARU55923.1"/>
    <property type="molecule type" value="Genomic_DNA"/>
</dbReference>
<dbReference type="InterPro" id="IPR015421">
    <property type="entry name" value="PyrdxlP-dep_Trfase_major"/>
</dbReference>
<dbReference type="OrthoDB" id="9807157at2"/>
<evidence type="ECO:0000256" key="10">
    <source>
        <dbReference type="PIRSR" id="PIRSR604723-51"/>
    </source>
</evidence>
<feature type="domain" description="Aminotransferase class I/classII large" evidence="11">
    <location>
        <begin position="40"/>
        <end position="380"/>
    </location>
</feature>
<dbReference type="KEGG" id="ome:OLMES_1849"/>
<dbReference type="RefSeq" id="WP_087460970.1">
    <property type="nucleotide sequence ID" value="NZ_CP021425.1"/>
</dbReference>
<dbReference type="InterPro" id="IPR001917">
    <property type="entry name" value="Aminotrans_II_pyridoxalP_BS"/>
</dbReference>
<dbReference type="NCBIfam" id="TIGR00858">
    <property type="entry name" value="bioF"/>
    <property type="match status" value="1"/>
</dbReference>
<evidence type="ECO:0000256" key="4">
    <source>
        <dbReference type="ARBA" id="ARBA00011738"/>
    </source>
</evidence>
<dbReference type="InterPro" id="IPR015424">
    <property type="entry name" value="PyrdxlP-dep_Trfase"/>
</dbReference>
<evidence type="ECO:0000256" key="1">
    <source>
        <dbReference type="ARBA" id="ARBA00001933"/>
    </source>
</evidence>
<evidence type="ECO:0000313" key="13">
    <source>
        <dbReference type="Proteomes" id="UP000196027"/>
    </source>
</evidence>
<reference evidence="12 13" key="1">
    <citation type="submission" date="2017-05" db="EMBL/GenBank/DDBJ databases">
        <title>Genomic insights into alkan degradation activity of Oleiphilus messinensis.</title>
        <authorList>
            <person name="Kozyavkin S.A."/>
            <person name="Slesarev A.I."/>
            <person name="Golyshin P.N."/>
            <person name="Korzhenkov A."/>
            <person name="Golyshina O.N."/>
            <person name="Toshchakov S.V."/>
        </authorList>
    </citation>
    <scope>NUCLEOTIDE SEQUENCE [LARGE SCALE GENOMIC DNA]</scope>
    <source>
        <strain evidence="12 13">ME102</strain>
    </source>
</reference>
<dbReference type="PROSITE" id="PS00599">
    <property type="entry name" value="AA_TRANSFER_CLASS_2"/>
    <property type="match status" value="1"/>
</dbReference>
<evidence type="ECO:0000256" key="7">
    <source>
        <dbReference type="ARBA" id="ARBA00022898"/>
    </source>
</evidence>
<dbReference type="HAMAP" id="MF_01693">
    <property type="entry name" value="BioF_aminotrans_2"/>
    <property type="match status" value="1"/>
</dbReference>
<gene>
    <name evidence="9" type="primary">bioF</name>
    <name evidence="12" type="ORF">OLMES_1849</name>
</gene>
<evidence type="ECO:0000256" key="3">
    <source>
        <dbReference type="ARBA" id="ARBA00010008"/>
    </source>
</evidence>
<dbReference type="InterPro" id="IPR004839">
    <property type="entry name" value="Aminotransferase_I/II_large"/>
</dbReference>
<dbReference type="Gene3D" id="3.40.640.10">
    <property type="entry name" value="Type I PLP-dependent aspartate aminotransferase-like (Major domain)"/>
    <property type="match status" value="1"/>
</dbReference>
<feature type="binding site" evidence="9">
    <location>
        <position position="353"/>
    </location>
    <ligand>
        <name>substrate</name>
    </ligand>
</feature>
<comment type="cofactor">
    <cofactor evidence="1 9 10">
        <name>pyridoxal 5'-phosphate</name>
        <dbReference type="ChEBI" id="CHEBI:597326"/>
    </cofactor>
</comment>
<dbReference type="CDD" id="cd06454">
    <property type="entry name" value="KBL_like"/>
    <property type="match status" value="1"/>
</dbReference>
<sequence>MAFAHLKKDLGVRKEQGLFRKRSTLGSPQDVNAVLDNERYLSFCANDYLGLANHPEIVEAFQAASRKWGVGAGASHLVSGHHLEHELLEDALAKWLGRSRVLLFSTGYMANLGTVTALLRRSDTVLQDRLNHASLLDAGLLSGARFQRYLHNDLESLKAKLAKAPEGGEKLIVTDGVFSMDGDVAPVRALAKAAREHDAWLMVDDAHGFGVLGQNGEGLVNSEGLDENDVQILVGTLGKAFGTAGAFVAGSDELIDYLSQFARSYIYTTAMPPAIASATNVALRLIQEEAWRRQHLSELITHFRTEALGMNLQLLPSETPIQPVIVGDSELAIAWNEHLKSLGLWVTAIRPPTVPAGSARLRVTFSANHSIGDVDRLLQGLCSCLQRWPVEAG</sequence>
<dbReference type="SUPFAM" id="SSF53383">
    <property type="entry name" value="PLP-dependent transferases"/>
    <property type="match status" value="1"/>
</dbReference>
<name>A0A1Y0I956_9GAMM</name>
<feature type="binding site" evidence="9">
    <location>
        <position position="132"/>
    </location>
    <ligand>
        <name>substrate</name>
    </ligand>
</feature>
<dbReference type="InterPro" id="IPR050087">
    <property type="entry name" value="AON_synthase_class-II"/>
</dbReference>
<dbReference type="Proteomes" id="UP000196027">
    <property type="component" value="Chromosome"/>
</dbReference>
<comment type="pathway">
    <text evidence="2 9">Cofactor biosynthesis; biotin biosynthesis.</text>
</comment>